<keyword evidence="1" id="KW-0812">Transmembrane</keyword>
<dbReference type="KEGG" id="paun:MJA45_17505"/>
<evidence type="ECO:0000313" key="2">
    <source>
        <dbReference type="EMBL" id="WNQ09420.1"/>
    </source>
</evidence>
<keyword evidence="3" id="KW-1185">Reference proteome</keyword>
<name>A0AA96L9Z9_9BACL</name>
<feature type="transmembrane region" description="Helical" evidence="1">
    <location>
        <begin position="188"/>
        <end position="210"/>
    </location>
</feature>
<protein>
    <submittedName>
        <fullName evidence="2">Urease accessory protein UreH</fullName>
    </submittedName>
</protein>
<dbReference type="EMBL" id="CP130318">
    <property type="protein sequence ID" value="WNQ09420.1"/>
    <property type="molecule type" value="Genomic_DNA"/>
</dbReference>
<dbReference type="Proteomes" id="UP001305702">
    <property type="component" value="Chromosome"/>
</dbReference>
<accession>A0AA96L9Z9</accession>
<dbReference type="RefSeq" id="WP_315603192.1">
    <property type="nucleotide sequence ID" value="NZ_CP130318.1"/>
</dbReference>
<reference evidence="2 3" key="1">
    <citation type="submission" date="2022-02" db="EMBL/GenBank/DDBJ databases">
        <title>Paenibacillus sp. MBLB1776 Whole Genome Shotgun Sequencing.</title>
        <authorList>
            <person name="Hwang C.Y."/>
            <person name="Cho E.-S."/>
            <person name="Seo M.-J."/>
        </authorList>
    </citation>
    <scope>NUCLEOTIDE SEQUENCE [LARGE SCALE GENOMIC DNA]</scope>
    <source>
        <strain evidence="2 3">MBLB1776</strain>
    </source>
</reference>
<keyword evidence="1" id="KW-0472">Membrane</keyword>
<keyword evidence="1" id="KW-1133">Transmembrane helix</keyword>
<evidence type="ECO:0000313" key="3">
    <source>
        <dbReference type="Proteomes" id="UP001305702"/>
    </source>
</evidence>
<dbReference type="InterPro" id="IPR052776">
    <property type="entry name" value="Chloro_ReproSupport/MetalTrans"/>
</dbReference>
<feature type="transmembrane region" description="Helical" evidence="1">
    <location>
        <begin position="45"/>
        <end position="65"/>
    </location>
</feature>
<proteinExistence type="predicted"/>
<dbReference type="PANTHER" id="PTHR33876">
    <property type="entry name" value="UNNAMED PRODUCT"/>
    <property type="match status" value="1"/>
</dbReference>
<evidence type="ECO:0000256" key="1">
    <source>
        <dbReference type="SAM" id="Phobius"/>
    </source>
</evidence>
<dbReference type="PANTHER" id="PTHR33876:SF4">
    <property type="entry name" value="CHLOROPLAST PROTEIN FOR GROWTH AND FERTILITY 2"/>
    <property type="match status" value="1"/>
</dbReference>
<organism evidence="2 3">
    <name type="scientific">Paenibacillus aurantius</name>
    <dbReference type="NCBI Taxonomy" id="2918900"/>
    <lineage>
        <taxon>Bacteria</taxon>
        <taxon>Bacillati</taxon>
        <taxon>Bacillota</taxon>
        <taxon>Bacilli</taxon>
        <taxon>Bacillales</taxon>
        <taxon>Paenibacillaceae</taxon>
        <taxon>Paenibacillus</taxon>
    </lineage>
</organism>
<feature type="transmembrane region" description="Helical" evidence="1">
    <location>
        <begin position="155"/>
        <end position="182"/>
    </location>
</feature>
<dbReference type="AlphaFoldDB" id="A0AA96L9Z9"/>
<sequence length="228" mass="24629">MEWISVLLLGFFLGMRHSTDADHVVAVTTIVSEQRKLGRAGLIGIAWGLGHTLTILLIGSAIIYMKFTIPPALGLSMEFSVGVMIVILGLFSLRRLFTKKHAHPHGTEQAEASDVPSSRSRYIRPLAVGLVHGMAGSAAVALLVLNAISNEKLAFFYLFIFGLGTVAGMMLVTMAIGLPFIFSKRTQSLNRVLGIGTAVFSIGFGLFLMYRLGISDGLLTGHPEWTPE</sequence>
<feature type="transmembrane region" description="Helical" evidence="1">
    <location>
        <begin position="126"/>
        <end position="148"/>
    </location>
</feature>
<gene>
    <name evidence="2" type="ORF">MJA45_17505</name>
</gene>
<feature type="transmembrane region" description="Helical" evidence="1">
    <location>
        <begin position="72"/>
        <end position="93"/>
    </location>
</feature>